<organism evidence="4 5">
    <name type="scientific">Streptococcus panodentis</name>
    <dbReference type="NCBI Taxonomy" id="1581472"/>
    <lineage>
        <taxon>Bacteria</taxon>
        <taxon>Bacillati</taxon>
        <taxon>Bacillota</taxon>
        <taxon>Bacilli</taxon>
        <taxon>Lactobacillales</taxon>
        <taxon>Streptococcaceae</taxon>
        <taxon>Streptococcus</taxon>
    </lineage>
</organism>
<dbReference type="NCBIfam" id="TIGR02532">
    <property type="entry name" value="IV_pilin_GFxxxE"/>
    <property type="match status" value="1"/>
</dbReference>
<evidence type="ECO:0000256" key="1">
    <source>
        <dbReference type="ARBA" id="ARBA00004241"/>
    </source>
</evidence>
<dbReference type="Gene3D" id="3.30.700.10">
    <property type="entry name" value="Glycoprotein, Type 4 Pilin"/>
    <property type="match status" value="1"/>
</dbReference>
<sequence>MLNKLQKFRQDLKKKGKGFTLVELIVVIIIIAIIAAVAIPAITSFQDNARRSRIQSEHRELVSAIQSYIGAQDDPSNVKNITLEQLAPYISKNAKGDSNKIADALAKNDGAAAHEIKGTELTSTFKPSGAKDATNDKVWKYDWSSNGVNTTAAANNNAGGNN</sequence>
<protein>
    <submittedName>
        <fullName evidence="4">Prepilin-type cleavage/methylation domain-containing protein</fullName>
    </submittedName>
</protein>
<feature type="transmembrane region" description="Helical" evidence="3">
    <location>
        <begin position="21"/>
        <end position="42"/>
    </location>
</feature>
<evidence type="ECO:0000313" key="4">
    <source>
        <dbReference type="EMBL" id="MBP2620305.1"/>
    </source>
</evidence>
<evidence type="ECO:0000256" key="2">
    <source>
        <dbReference type="ARBA" id="ARBA00023287"/>
    </source>
</evidence>
<dbReference type="Pfam" id="PF07963">
    <property type="entry name" value="N_methyl"/>
    <property type="match status" value="1"/>
</dbReference>
<dbReference type="Proteomes" id="UP001519349">
    <property type="component" value="Unassembled WGS sequence"/>
</dbReference>
<name>A0ABS5AUQ6_9STRE</name>
<comment type="subcellular location">
    <subcellularLocation>
        <location evidence="1">Cell surface</location>
    </subcellularLocation>
</comment>
<evidence type="ECO:0000313" key="5">
    <source>
        <dbReference type="Proteomes" id="UP001519349"/>
    </source>
</evidence>
<comment type="caution">
    <text evidence="4">The sequence shown here is derived from an EMBL/GenBank/DDBJ whole genome shotgun (WGS) entry which is preliminary data.</text>
</comment>
<keyword evidence="3" id="KW-0812">Transmembrane</keyword>
<keyword evidence="3" id="KW-0472">Membrane</keyword>
<dbReference type="RefSeq" id="WP_209550823.1">
    <property type="nucleotide sequence ID" value="NZ_QFAY01000004.1"/>
</dbReference>
<dbReference type="InterPro" id="IPR045584">
    <property type="entry name" value="Pilin-like"/>
</dbReference>
<dbReference type="SUPFAM" id="SSF54523">
    <property type="entry name" value="Pili subunits"/>
    <property type="match status" value="1"/>
</dbReference>
<dbReference type="PANTHER" id="PTHR30093">
    <property type="entry name" value="GENERAL SECRETION PATHWAY PROTEIN G"/>
    <property type="match status" value="1"/>
</dbReference>
<evidence type="ECO:0000256" key="3">
    <source>
        <dbReference type="SAM" id="Phobius"/>
    </source>
</evidence>
<keyword evidence="5" id="KW-1185">Reference proteome</keyword>
<reference evidence="4 5" key="1">
    <citation type="submission" date="2018-05" db="EMBL/GenBank/DDBJ databases">
        <title>Draft genome sequence of Streptococcus panodentis CCUG 70867T.</title>
        <authorList>
            <person name="Salva-Serra F."/>
            <person name="Mendez V."/>
            <person name="Jaen-Luchoro D."/>
            <person name="Gonzales-Siles L."/>
            <person name="Karlsson R."/>
            <person name="Engstrom-Jakobsson H."/>
            <person name="Busquets A."/>
            <person name="Gomila M."/>
            <person name="Pineiro-Iglesias B."/>
            <person name="Bennasar-Figueras A."/>
            <person name="Seeger M."/>
            <person name="Moore E."/>
        </authorList>
    </citation>
    <scope>NUCLEOTIDE SEQUENCE [LARGE SCALE GENOMIC DNA]</scope>
    <source>
        <strain evidence="4 5">CCUG 70867</strain>
    </source>
</reference>
<dbReference type="EMBL" id="QFAY01000004">
    <property type="protein sequence ID" value="MBP2620305.1"/>
    <property type="molecule type" value="Genomic_DNA"/>
</dbReference>
<keyword evidence="3" id="KW-1133">Transmembrane helix</keyword>
<accession>A0ABS5AUQ6</accession>
<keyword evidence="2" id="KW-0178">Competence</keyword>
<dbReference type="PROSITE" id="PS00409">
    <property type="entry name" value="PROKAR_NTER_METHYL"/>
    <property type="match status" value="1"/>
</dbReference>
<proteinExistence type="predicted"/>
<gene>
    <name evidence="4" type="ORF">DHL47_02950</name>
</gene>
<dbReference type="InterPro" id="IPR012902">
    <property type="entry name" value="N_methyl_site"/>
</dbReference>